<comment type="caution">
    <text evidence="1">The sequence shown here is derived from an EMBL/GenBank/DDBJ whole genome shotgun (WGS) entry which is preliminary data.</text>
</comment>
<reference evidence="1" key="1">
    <citation type="submission" date="2022-08" db="EMBL/GenBank/DDBJ databases">
        <authorList>
            <consortium name="DOE Joint Genome Institute"/>
            <person name="Min B."/>
            <person name="Riley R."/>
            <person name="Sierra-Patev S."/>
            <person name="Naranjo-Ortiz M."/>
            <person name="Looney B."/>
            <person name="Konkel Z."/>
            <person name="Slot J.C."/>
            <person name="Sakamoto Y."/>
            <person name="Steenwyk J.L."/>
            <person name="Rokas A."/>
            <person name="Carro J."/>
            <person name="Camarero S."/>
            <person name="Ferreira P."/>
            <person name="Molpeceres G."/>
            <person name="Ruiz-Duenas F.J."/>
            <person name="Serrano A."/>
            <person name="Henrissat B."/>
            <person name="Drula E."/>
            <person name="Hughes K.W."/>
            <person name="Mata J.L."/>
            <person name="Ishikawa N.K."/>
            <person name="Vargas-Isla R."/>
            <person name="Ushijima S."/>
            <person name="Smith C.A."/>
            <person name="Ahrendt S."/>
            <person name="Andreopoulos W."/>
            <person name="He G."/>
            <person name="Labutti K."/>
            <person name="Lipzen A."/>
            <person name="Ng V."/>
            <person name="Sandor L."/>
            <person name="Barry K."/>
            <person name="Martinez A.T."/>
            <person name="Xiao Y."/>
            <person name="Gibbons J.G."/>
            <person name="Terashima K."/>
            <person name="Hibbett D.S."/>
            <person name="Grigoriev I.V."/>
        </authorList>
    </citation>
    <scope>NUCLEOTIDE SEQUENCE</scope>
    <source>
        <strain evidence="1">TFB10827</strain>
    </source>
</reference>
<evidence type="ECO:0000313" key="2">
    <source>
        <dbReference type="Proteomes" id="UP001163828"/>
    </source>
</evidence>
<dbReference type="EMBL" id="MU790511">
    <property type="protein sequence ID" value="KAJ4001243.1"/>
    <property type="molecule type" value="Genomic_DNA"/>
</dbReference>
<dbReference type="Proteomes" id="UP001163828">
    <property type="component" value="Unassembled WGS sequence"/>
</dbReference>
<keyword evidence="2" id="KW-1185">Reference proteome</keyword>
<gene>
    <name evidence="1" type="ORF">F5050DRAFT_32500</name>
</gene>
<evidence type="ECO:0008006" key="3">
    <source>
        <dbReference type="Google" id="ProtNLM"/>
    </source>
</evidence>
<name>A0ABQ8QSB5_9AGAR</name>
<organism evidence="1 2">
    <name type="scientific">Lentinula boryana</name>
    <dbReference type="NCBI Taxonomy" id="40481"/>
    <lineage>
        <taxon>Eukaryota</taxon>
        <taxon>Fungi</taxon>
        <taxon>Dikarya</taxon>
        <taxon>Basidiomycota</taxon>
        <taxon>Agaricomycotina</taxon>
        <taxon>Agaricomycetes</taxon>
        <taxon>Agaricomycetidae</taxon>
        <taxon>Agaricales</taxon>
        <taxon>Marasmiineae</taxon>
        <taxon>Omphalotaceae</taxon>
        <taxon>Lentinula</taxon>
    </lineage>
</organism>
<evidence type="ECO:0000313" key="1">
    <source>
        <dbReference type="EMBL" id="KAJ4001243.1"/>
    </source>
</evidence>
<accession>A0ABQ8QSB5</accession>
<sequence length="77" mass="7963">MEASRVRKVISLFVSSTTTCHLVGAAGLSEDLHVPLALVVEEPSACSNASETCAFFFGGGGGASFSLVKWPSIQSSE</sequence>
<protein>
    <recommendedName>
        <fullName evidence="3">Secreted protein</fullName>
    </recommendedName>
</protein>
<proteinExistence type="predicted"/>